<evidence type="ECO:0000313" key="3">
    <source>
        <dbReference type="Proteomes" id="UP000762676"/>
    </source>
</evidence>
<accession>A0AAV4INN1</accession>
<sequence>MLLEMPRFGSLSLDLDLIWHGRSKKVSGDKKRHTSSGQWTDPARDKRAGRTADQHIATQRLGEIGSNCEETQKTCLKEPGGHHQPSCLAPLRLTHPESRHAHSSSNMATHSLTAHHTRRWCPAHADQLATCLGEI</sequence>
<comment type="caution">
    <text evidence="2">The sequence shown here is derived from an EMBL/GenBank/DDBJ whole genome shotgun (WGS) entry which is preliminary data.</text>
</comment>
<feature type="compositionally biased region" description="Basic residues" evidence="1">
    <location>
        <begin position="24"/>
        <end position="34"/>
    </location>
</feature>
<organism evidence="2 3">
    <name type="scientific">Elysia marginata</name>
    <dbReference type="NCBI Taxonomy" id="1093978"/>
    <lineage>
        <taxon>Eukaryota</taxon>
        <taxon>Metazoa</taxon>
        <taxon>Spiralia</taxon>
        <taxon>Lophotrochozoa</taxon>
        <taxon>Mollusca</taxon>
        <taxon>Gastropoda</taxon>
        <taxon>Heterobranchia</taxon>
        <taxon>Euthyneura</taxon>
        <taxon>Panpulmonata</taxon>
        <taxon>Sacoglossa</taxon>
        <taxon>Placobranchoidea</taxon>
        <taxon>Plakobranchidae</taxon>
        <taxon>Elysia</taxon>
    </lineage>
</organism>
<dbReference type="EMBL" id="BMAT01006394">
    <property type="protein sequence ID" value="GFS12004.1"/>
    <property type="molecule type" value="Genomic_DNA"/>
</dbReference>
<evidence type="ECO:0000256" key="1">
    <source>
        <dbReference type="SAM" id="MobiDB-lite"/>
    </source>
</evidence>
<dbReference type="AlphaFoldDB" id="A0AAV4INN1"/>
<keyword evidence="3" id="KW-1185">Reference proteome</keyword>
<gene>
    <name evidence="2" type="ORF">ElyMa_003101200</name>
</gene>
<name>A0AAV4INN1_9GAST</name>
<feature type="region of interest" description="Disordered" evidence="1">
    <location>
        <begin position="24"/>
        <end position="52"/>
    </location>
</feature>
<proteinExistence type="predicted"/>
<dbReference type="Proteomes" id="UP000762676">
    <property type="component" value="Unassembled WGS sequence"/>
</dbReference>
<reference evidence="2 3" key="1">
    <citation type="journal article" date="2021" name="Elife">
        <title>Chloroplast acquisition without the gene transfer in kleptoplastic sea slugs, Plakobranchus ocellatus.</title>
        <authorList>
            <person name="Maeda T."/>
            <person name="Takahashi S."/>
            <person name="Yoshida T."/>
            <person name="Shimamura S."/>
            <person name="Takaki Y."/>
            <person name="Nagai Y."/>
            <person name="Toyoda A."/>
            <person name="Suzuki Y."/>
            <person name="Arimoto A."/>
            <person name="Ishii H."/>
            <person name="Satoh N."/>
            <person name="Nishiyama T."/>
            <person name="Hasebe M."/>
            <person name="Maruyama T."/>
            <person name="Minagawa J."/>
            <person name="Obokata J."/>
            <person name="Shigenobu S."/>
        </authorList>
    </citation>
    <scope>NUCLEOTIDE SEQUENCE [LARGE SCALE GENOMIC DNA]</scope>
</reference>
<evidence type="ECO:0000313" key="2">
    <source>
        <dbReference type="EMBL" id="GFS12004.1"/>
    </source>
</evidence>
<protein>
    <submittedName>
        <fullName evidence="2">Uncharacterized protein</fullName>
    </submittedName>
</protein>
<feature type="compositionally biased region" description="Basic and acidic residues" evidence="1">
    <location>
        <begin position="42"/>
        <end position="52"/>
    </location>
</feature>